<sequence length="152" mass="16873">MNTSYRERLVPPPLVFLALLMVVPACVLVFLPINVPVGWAIGIVLFLAFAAALWFGSPVLRVDEEGFHAGRAVLYPQEMGTAAAFLAEEATAERGPRLDARAWTLFRGWVHPVLRIELTDLNDPAPYWLVSTRTPQKLSRAIDGIRPRTPGR</sequence>
<dbReference type="OrthoDB" id="3217020at2"/>
<feature type="transmembrane region" description="Helical" evidence="1">
    <location>
        <begin position="12"/>
        <end position="31"/>
    </location>
</feature>
<evidence type="ECO:0008006" key="4">
    <source>
        <dbReference type="Google" id="ProtNLM"/>
    </source>
</evidence>
<comment type="caution">
    <text evidence="2">The sequence shown here is derived from an EMBL/GenBank/DDBJ whole genome shotgun (WGS) entry which is preliminary data.</text>
</comment>
<keyword evidence="1" id="KW-0812">Transmembrane</keyword>
<protein>
    <recommendedName>
        <fullName evidence="4">DUF3093 family protein</fullName>
    </recommendedName>
</protein>
<dbReference type="InterPro" id="IPR021443">
    <property type="entry name" value="DUF3093"/>
</dbReference>
<gene>
    <name evidence="2" type="ORF">C8E83_1136</name>
</gene>
<keyword evidence="3" id="KW-1185">Reference proteome</keyword>
<name>A0A495IDF5_9MICO</name>
<feature type="transmembrane region" description="Helical" evidence="1">
    <location>
        <begin position="37"/>
        <end position="55"/>
    </location>
</feature>
<keyword evidence="1" id="KW-0472">Membrane</keyword>
<evidence type="ECO:0000313" key="3">
    <source>
        <dbReference type="Proteomes" id="UP000280008"/>
    </source>
</evidence>
<reference evidence="2 3" key="1">
    <citation type="submission" date="2018-10" db="EMBL/GenBank/DDBJ databases">
        <title>Sequencing the genomes of 1000 actinobacteria strains.</title>
        <authorList>
            <person name="Klenk H.-P."/>
        </authorList>
    </citation>
    <scope>NUCLEOTIDE SEQUENCE [LARGE SCALE GENOMIC DNA]</scope>
    <source>
        <strain evidence="2 3">DSM 17894</strain>
    </source>
</reference>
<organism evidence="2 3">
    <name type="scientific">Frondihabitans australicus</name>
    <dbReference type="NCBI Taxonomy" id="386892"/>
    <lineage>
        <taxon>Bacteria</taxon>
        <taxon>Bacillati</taxon>
        <taxon>Actinomycetota</taxon>
        <taxon>Actinomycetes</taxon>
        <taxon>Micrococcales</taxon>
        <taxon>Microbacteriaceae</taxon>
        <taxon>Frondihabitans</taxon>
    </lineage>
</organism>
<dbReference type="RefSeq" id="WP_121368821.1">
    <property type="nucleotide sequence ID" value="NZ_RBKS01000001.1"/>
</dbReference>
<accession>A0A495IDF5</accession>
<dbReference type="Pfam" id="PF11292">
    <property type="entry name" value="DUF3093"/>
    <property type="match status" value="1"/>
</dbReference>
<dbReference type="AlphaFoldDB" id="A0A495IDF5"/>
<dbReference type="Proteomes" id="UP000280008">
    <property type="component" value="Unassembled WGS sequence"/>
</dbReference>
<evidence type="ECO:0000256" key="1">
    <source>
        <dbReference type="SAM" id="Phobius"/>
    </source>
</evidence>
<dbReference type="EMBL" id="RBKS01000001">
    <property type="protein sequence ID" value="RKR74034.1"/>
    <property type="molecule type" value="Genomic_DNA"/>
</dbReference>
<keyword evidence="1" id="KW-1133">Transmembrane helix</keyword>
<proteinExistence type="predicted"/>
<evidence type="ECO:0000313" key="2">
    <source>
        <dbReference type="EMBL" id="RKR74034.1"/>
    </source>
</evidence>